<reference evidence="11" key="1">
    <citation type="journal article" date="2022" name="bioRxiv">
        <title>Deciphering the potential niche of two novel black yeast fungi from a biological soil crust based on their genomes, phenotypes, and melanin regulation.</title>
        <authorList>
            <consortium name="DOE Joint Genome Institute"/>
            <person name="Carr E.C."/>
            <person name="Barton Q."/>
            <person name="Grambo S."/>
            <person name="Sullivan M."/>
            <person name="Renfro C.M."/>
            <person name="Kuo A."/>
            <person name="Pangilinan J."/>
            <person name="Lipzen A."/>
            <person name="Keymanesh K."/>
            <person name="Savage E."/>
            <person name="Barry K."/>
            <person name="Grigoriev I.V."/>
            <person name="Riekhof W.R."/>
            <person name="Harris S.S."/>
        </authorList>
    </citation>
    <scope>NUCLEOTIDE SEQUENCE</scope>
    <source>
        <strain evidence="11">JF 03-4F</strain>
    </source>
</reference>
<dbReference type="InterPro" id="IPR056884">
    <property type="entry name" value="NPHP3-like_N"/>
</dbReference>
<accession>A0AAN6DN71</accession>
<dbReference type="PANTHER" id="PTHR48182">
    <property type="entry name" value="PROTEIN SERAC1"/>
    <property type="match status" value="1"/>
</dbReference>
<evidence type="ECO:0000256" key="8">
    <source>
        <dbReference type="ARBA" id="ARBA00023136"/>
    </source>
</evidence>
<sequence>MASRTVADIGLSVVYEPEGRTPVYCIRARVAGSSSKDLVLSFAPSFDANSSEKAFGKRWKSSILGASPAEDKVYTNTVADEALETSKEPPSTVFWPRDLLPNDCPNSRILTWGYNSIITKGYAPRHHAKDRKLVFVAHSLGGIMVKEVLRRSHDSTEPAFRCIVEDTSAIMFLGTPHGGSAHFATTDELIRWFTSTILRMDSNPTMLRALGLDSPELEIGRESFISLWGSYKFSVKTFQEAMALTGVNLSVLIKRVVSKRSSSLGDPREHAETIEADHKNMCRFYGADDPAYKQVGGELKVLHERLQGSMETQAPRRMDVSEADFADMGLREKSIRAPIPDTCDWLFQDKAYQNWYHRKDLTFHQGLLWVKGKPGSGKSTLMKEALRRASAKEGAKDRIIMSFFFNARGQQVESSALGLFHTLVLQLLHAHSQARDEFLRIYMEKRGLSPKGGSSFETVEWHQIELQSFLKDFLSSSSTTQRVEIYMTL</sequence>
<dbReference type="Gene3D" id="3.40.50.1820">
    <property type="entry name" value="alpha/beta hydrolase"/>
    <property type="match status" value="1"/>
</dbReference>
<dbReference type="GO" id="GO:0016020">
    <property type="term" value="C:membrane"/>
    <property type="evidence" value="ECO:0007669"/>
    <property type="project" value="UniProtKB-SubCell"/>
</dbReference>
<evidence type="ECO:0000313" key="11">
    <source>
        <dbReference type="EMBL" id="KAI1609539.1"/>
    </source>
</evidence>
<dbReference type="GO" id="GO:0005739">
    <property type="term" value="C:mitochondrion"/>
    <property type="evidence" value="ECO:0007669"/>
    <property type="project" value="UniProtKB-SubCell"/>
</dbReference>
<evidence type="ECO:0000313" key="12">
    <source>
        <dbReference type="Proteomes" id="UP001203852"/>
    </source>
</evidence>
<dbReference type="GO" id="GO:0005783">
    <property type="term" value="C:endoplasmic reticulum"/>
    <property type="evidence" value="ECO:0007669"/>
    <property type="project" value="UniProtKB-SubCell"/>
</dbReference>
<comment type="subcellular location">
    <subcellularLocation>
        <location evidence="2">Endoplasmic reticulum</location>
    </subcellularLocation>
    <subcellularLocation>
        <location evidence="3">Membrane</location>
    </subcellularLocation>
    <subcellularLocation>
        <location evidence="1">Mitochondrion</location>
    </subcellularLocation>
</comment>
<dbReference type="AlphaFoldDB" id="A0AAN6DN71"/>
<evidence type="ECO:0000259" key="9">
    <source>
        <dbReference type="Pfam" id="PF05057"/>
    </source>
</evidence>
<dbReference type="EMBL" id="MU404360">
    <property type="protein sequence ID" value="KAI1609539.1"/>
    <property type="molecule type" value="Genomic_DNA"/>
</dbReference>
<dbReference type="PANTHER" id="PTHR48182:SF2">
    <property type="entry name" value="PROTEIN SERAC1"/>
    <property type="match status" value="1"/>
</dbReference>
<keyword evidence="5" id="KW-0677">Repeat</keyword>
<dbReference type="Proteomes" id="UP001203852">
    <property type="component" value="Unassembled WGS sequence"/>
</dbReference>
<evidence type="ECO:0000256" key="5">
    <source>
        <dbReference type="ARBA" id="ARBA00022737"/>
    </source>
</evidence>
<evidence type="ECO:0000256" key="3">
    <source>
        <dbReference type="ARBA" id="ARBA00004370"/>
    </source>
</evidence>
<evidence type="ECO:0000259" key="10">
    <source>
        <dbReference type="Pfam" id="PF24883"/>
    </source>
</evidence>
<organism evidence="11 12">
    <name type="scientific">Exophiala viscosa</name>
    <dbReference type="NCBI Taxonomy" id="2486360"/>
    <lineage>
        <taxon>Eukaryota</taxon>
        <taxon>Fungi</taxon>
        <taxon>Dikarya</taxon>
        <taxon>Ascomycota</taxon>
        <taxon>Pezizomycotina</taxon>
        <taxon>Eurotiomycetes</taxon>
        <taxon>Chaetothyriomycetidae</taxon>
        <taxon>Chaetothyriales</taxon>
        <taxon>Herpotrichiellaceae</taxon>
        <taxon>Exophiala</taxon>
    </lineage>
</organism>
<dbReference type="Pfam" id="PF24883">
    <property type="entry name" value="NPHP3_N"/>
    <property type="match status" value="1"/>
</dbReference>
<dbReference type="Pfam" id="PF05057">
    <property type="entry name" value="DUF676"/>
    <property type="match status" value="1"/>
</dbReference>
<dbReference type="InterPro" id="IPR029058">
    <property type="entry name" value="AB_hydrolase_fold"/>
</dbReference>
<protein>
    <recommendedName>
        <fullName evidence="13">NACHT domain-containing protein</fullName>
    </recommendedName>
</protein>
<keyword evidence="8" id="KW-0472">Membrane</keyword>
<name>A0AAN6DN71_9EURO</name>
<evidence type="ECO:0000256" key="7">
    <source>
        <dbReference type="ARBA" id="ARBA00023128"/>
    </source>
</evidence>
<comment type="similarity">
    <text evidence="4">Belongs to the putative lipase ROG1 family.</text>
</comment>
<feature type="domain" description="Nephrocystin 3-like N-terminal" evidence="10">
    <location>
        <begin position="341"/>
        <end position="454"/>
    </location>
</feature>
<comment type="caution">
    <text evidence="11">The sequence shown here is derived from an EMBL/GenBank/DDBJ whole genome shotgun (WGS) entry which is preliminary data.</text>
</comment>
<keyword evidence="6" id="KW-0256">Endoplasmic reticulum</keyword>
<dbReference type="Gene3D" id="3.40.50.300">
    <property type="entry name" value="P-loop containing nucleotide triphosphate hydrolases"/>
    <property type="match status" value="1"/>
</dbReference>
<evidence type="ECO:0000256" key="6">
    <source>
        <dbReference type="ARBA" id="ARBA00022824"/>
    </source>
</evidence>
<dbReference type="InterPro" id="IPR007751">
    <property type="entry name" value="DUF676_lipase-like"/>
</dbReference>
<evidence type="ECO:0008006" key="13">
    <source>
        <dbReference type="Google" id="ProtNLM"/>
    </source>
</evidence>
<proteinExistence type="inferred from homology"/>
<gene>
    <name evidence="11" type="ORF">EDD36DRAFT_468465</name>
</gene>
<evidence type="ECO:0000256" key="2">
    <source>
        <dbReference type="ARBA" id="ARBA00004240"/>
    </source>
</evidence>
<dbReference type="InterPro" id="IPR052374">
    <property type="entry name" value="SERAC1"/>
</dbReference>
<keyword evidence="7" id="KW-0496">Mitochondrion</keyword>
<feature type="domain" description="DUF676" evidence="9">
    <location>
        <begin position="127"/>
        <end position="181"/>
    </location>
</feature>
<keyword evidence="12" id="KW-1185">Reference proteome</keyword>
<evidence type="ECO:0000256" key="4">
    <source>
        <dbReference type="ARBA" id="ARBA00007920"/>
    </source>
</evidence>
<dbReference type="SUPFAM" id="SSF53474">
    <property type="entry name" value="alpha/beta-Hydrolases"/>
    <property type="match status" value="1"/>
</dbReference>
<dbReference type="InterPro" id="IPR027417">
    <property type="entry name" value="P-loop_NTPase"/>
</dbReference>
<evidence type="ECO:0000256" key="1">
    <source>
        <dbReference type="ARBA" id="ARBA00004173"/>
    </source>
</evidence>